<gene>
    <name evidence="2" type="ORF">ABH943_001022</name>
</gene>
<feature type="region of interest" description="Disordered" evidence="1">
    <location>
        <begin position="13"/>
        <end position="34"/>
    </location>
</feature>
<keyword evidence="3" id="KW-1185">Reference proteome</keyword>
<evidence type="ECO:0000313" key="2">
    <source>
        <dbReference type="EMBL" id="MFK4441016.1"/>
    </source>
</evidence>
<dbReference type="RefSeq" id="WP_404604664.1">
    <property type="nucleotide sequence ID" value="NZ_JBIYDN010000002.1"/>
</dbReference>
<sequence length="55" mass="6280">MQHDVAVTLARRLDEYTNQSDRNSNGNTAGFDRNCGYEPILRSVEHAYEETTLYG</sequence>
<reference evidence="2 3" key="2">
    <citation type="submission" date="2024-11" db="EMBL/GenBank/DDBJ databases">
        <title>Using genomics to understand microbial adaptation to soil warming.</title>
        <authorList>
            <person name="Deangelis K.M. PhD."/>
        </authorList>
    </citation>
    <scope>NUCLEOTIDE SEQUENCE [LARGE SCALE GENOMIC DNA]</scope>
    <source>
        <strain evidence="2 3">GAS97</strain>
    </source>
</reference>
<feature type="compositionally biased region" description="Polar residues" evidence="1">
    <location>
        <begin position="16"/>
        <end position="28"/>
    </location>
</feature>
<comment type="caution">
    <text evidence="2">The sequence shown here is derived from an EMBL/GenBank/DDBJ whole genome shotgun (WGS) entry which is preliminary data.</text>
</comment>
<evidence type="ECO:0000313" key="3">
    <source>
        <dbReference type="Proteomes" id="UP001620514"/>
    </source>
</evidence>
<protein>
    <submittedName>
        <fullName evidence="2">Uncharacterized protein</fullName>
    </submittedName>
</protein>
<evidence type="ECO:0000256" key="1">
    <source>
        <dbReference type="SAM" id="MobiDB-lite"/>
    </source>
</evidence>
<proteinExistence type="predicted"/>
<accession>A0ABW8ME47</accession>
<dbReference type="EMBL" id="JBIYDN010000002">
    <property type="protein sequence ID" value="MFK4441016.1"/>
    <property type="molecule type" value="Genomic_DNA"/>
</dbReference>
<name>A0ABW8ME47_9BURK</name>
<reference evidence="2 3" key="1">
    <citation type="submission" date="2024-10" db="EMBL/GenBank/DDBJ databases">
        <authorList>
            <person name="Deangelis K."/>
            <person name="Huntemann M."/>
            <person name="Clum A."/>
            <person name="Wang J."/>
            <person name="Palaniappan K."/>
            <person name="Ritter S."/>
            <person name="Chen I.-M."/>
            <person name="Stamatis D."/>
            <person name="Reddy T."/>
            <person name="O'Malley R."/>
            <person name="Daum C."/>
            <person name="Ng V."/>
            <person name="Ivanova N."/>
            <person name="Kyrpides N."/>
            <person name="Woyke T."/>
        </authorList>
    </citation>
    <scope>NUCLEOTIDE SEQUENCE [LARGE SCALE GENOMIC DNA]</scope>
    <source>
        <strain evidence="2 3">GAS97</strain>
    </source>
</reference>
<organism evidence="2 3">
    <name type="scientific">Caballeronia udeis</name>
    <dbReference type="NCBI Taxonomy" id="1232866"/>
    <lineage>
        <taxon>Bacteria</taxon>
        <taxon>Pseudomonadati</taxon>
        <taxon>Pseudomonadota</taxon>
        <taxon>Betaproteobacteria</taxon>
        <taxon>Burkholderiales</taxon>
        <taxon>Burkholderiaceae</taxon>
        <taxon>Caballeronia</taxon>
    </lineage>
</organism>
<dbReference type="Proteomes" id="UP001620514">
    <property type="component" value="Unassembled WGS sequence"/>
</dbReference>